<keyword evidence="4" id="KW-1185">Reference proteome</keyword>
<dbReference type="AlphaFoldDB" id="A0AAD3H5S1"/>
<feature type="signal peptide" evidence="2">
    <location>
        <begin position="1"/>
        <end position="18"/>
    </location>
</feature>
<evidence type="ECO:0000313" key="3">
    <source>
        <dbReference type="EMBL" id="GFH51048.1"/>
    </source>
</evidence>
<reference evidence="3 4" key="1">
    <citation type="journal article" date="2021" name="Sci. Rep.">
        <title>The genome of the diatom Chaetoceros tenuissimus carries an ancient integrated fragment of an extant virus.</title>
        <authorList>
            <person name="Hongo Y."/>
            <person name="Kimura K."/>
            <person name="Takaki Y."/>
            <person name="Yoshida Y."/>
            <person name="Baba S."/>
            <person name="Kobayashi G."/>
            <person name="Nagasaki K."/>
            <person name="Hano T."/>
            <person name="Tomaru Y."/>
        </authorList>
    </citation>
    <scope>NUCLEOTIDE SEQUENCE [LARGE SCALE GENOMIC DNA]</scope>
    <source>
        <strain evidence="3 4">NIES-3715</strain>
    </source>
</reference>
<dbReference type="Proteomes" id="UP001054902">
    <property type="component" value="Unassembled WGS sequence"/>
</dbReference>
<proteinExistence type="predicted"/>
<sequence length="578" mass="65173">MKFSITALLLGAAVPVSAFTSPMAPSTSVSNTALFGMNRKARRMSKKTQENSRPKNLNDAIEDIENDKPKQESVVSGASVSDAVGDSRPPVSTIVVDEATGIERIQQGQYVMDVATRKAVQLSGLGPMYRMAQMFPGVPPEVRDQYRMDKNTVEVPEMIEKLKQVCLAPIKDEETGEETMGYPVKPNDSALDFVLANRDLLGPRMTKTLGRLKLRAQSEFKKEEALELRKLWKHHMIVDESLSAPFRQMLLDAEAKVGPNFGNLDLKSFCSGELYERTACYLVLKGMVAHWEKKLRDAEYIENTPETRSNFIDVLMMGDPKRYLPDPPIIFRYDEVVRITLMAQNMTAQFVNTPELYDDLPPEVRFIESASFIKGGTALRKFMIEEFCPAEEITPEALREGLRRLDLQLSNMQIDPYGDIKNVVGRLCEAVSVGTDDARDPYIPYLNNLDKDGPGYFQTYTFNHDRQSLVRFLDNAKEIQQGGIGPTGNLFDQLSNEANNLFGFGNKNPEVKKVKVEEDEYKVPEKRAVGRPHNLGWLDLLGDEEMTGGYAESPEDEVYESDNWREVIAKRQRIGGRK</sequence>
<feature type="region of interest" description="Disordered" evidence="1">
    <location>
        <begin position="40"/>
        <end position="90"/>
    </location>
</feature>
<name>A0AAD3H5S1_9STRA</name>
<gene>
    <name evidence="3" type="ORF">CTEN210_07524</name>
</gene>
<keyword evidence="2" id="KW-0732">Signal</keyword>
<comment type="caution">
    <text evidence="3">The sequence shown here is derived from an EMBL/GenBank/DDBJ whole genome shotgun (WGS) entry which is preliminary data.</text>
</comment>
<accession>A0AAD3H5S1</accession>
<organism evidence="3 4">
    <name type="scientific">Chaetoceros tenuissimus</name>
    <dbReference type="NCBI Taxonomy" id="426638"/>
    <lineage>
        <taxon>Eukaryota</taxon>
        <taxon>Sar</taxon>
        <taxon>Stramenopiles</taxon>
        <taxon>Ochrophyta</taxon>
        <taxon>Bacillariophyta</taxon>
        <taxon>Coscinodiscophyceae</taxon>
        <taxon>Chaetocerotophycidae</taxon>
        <taxon>Chaetocerotales</taxon>
        <taxon>Chaetocerotaceae</taxon>
        <taxon>Chaetoceros</taxon>
    </lineage>
</organism>
<feature type="compositionally biased region" description="Low complexity" evidence="1">
    <location>
        <begin position="73"/>
        <end position="87"/>
    </location>
</feature>
<feature type="chain" id="PRO_5042104222" evidence="2">
    <location>
        <begin position="19"/>
        <end position="578"/>
    </location>
</feature>
<evidence type="ECO:0000256" key="1">
    <source>
        <dbReference type="SAM" id="MobiDB-lite"/>
    </source>
</evidence>
<protein>
    <submittedName>
        <fullName evidence="3">Uncharacterized protein</fullName>
    </submittedName>
</protein>
<evidence type="ECO:0000313" key="4">
    <source>
        <dbReference type="Proteomes" id="UP001054902"/>
    </source>
</evidence>
<evidence type="ECO:0000256" key="2">
    <source>
        <dbReference type="SAM" id="SignalP"/>
    </source>
</evidence>
<dbReference type="EMBL" id="BLLK01000045">
    <property type="protein sequence ID" value="GFH51048.1"/>
    <property type="molecule type" value="Genomic_DNA"/>
</dbReference>